<dbReference type="OrthoDB" id="3251728at2759"/>
<dbReference type="InterPro" id="IPR046522">
    <property type="entry name" value="DUF6699"/>
</dbReference>
<evidence type="ECO:0000259" key="2">
    <source>
        <dbReference type="Pfam" id="PF20415"/>
    </source>
</evidence>
<keyword evidence="5" id="KW-1185">Reference proteome</keyword>
<evidence type="ECO:0000313" key="5">
    <source>
        <dbReference type="Proteomes" id="UP000077266"/>
    </source>
</evidence>
<dbReference type="Pfam" id="PF22893">
    <property type="entry name" value="ULD_2"/>
    <property type="match status" value="1"/>
</dbReference>
<evidence type="ECO:0008006" key="6">
    <source>
        <dbReference type="Google" id="ProtNLM"/>
    </source>
</evidence>
<dbReference type="Pfam" id="PF20415">
    <property type="entry name" value="DUF6699"/>
    <property type="match status" value="1"/>
</dbReference>
<feature type="compositionally biased region" description="Polar residues" evidence="1">
    <location>
        <begin position="273"/>
        <end position="293"/>
    </location>
</feature>
<dbReference type="InParanoid" id="A0A165PZL5"/>
<gene>
    <name evidence="4" type="ORF">EXIGLDRAFT_703609</name>
</gene>
<accession>A0A165PZL5</accession>
<feature type="domain" description="DUF6699" evidence="2">
    <location>
        <begin position="371"/>
        <end position="513"/>
    </location>
</feature>
<dbReference type="AlphaFoldDB" id="A0A165PZL5"/>
<dbReference type="Proteomes" id="UP000077266">
    <property type="component" value="Unassembled WGS sequence"/>
</dbReference>
<feature type="region of interest" description="Disordered" evidence="1">
    <location>
        <begin position="231"/>
        <end position="302"/>
    </location>
</feature>
<protein>
    <recommendedName>
        <fullName evidence="6">Ubiquitin-like domain-containing protein</fullName>
    </recommendedName>
</protein>
<feature type="compositionally biased region" description="Polar residues" evidence="1">
    <location>
        <begin position="243"/>
        <end position="252"/>
    </location>
</feature>
<name>A0A165PZL5_EXIGL</name>
<reference evidence="4 5" key="1">
    <citation type="journal article" date="2016" name="Mol. Biol. Evol.">
        <title>Comparative Genomics of Early-Diverging Mushroom-Forming Fungi Provides Insights into the Origins of Lignocellulose Decay Capabilities.</title>
        <authorList>
            <person name="Nagy L.G."/>
            <person name="Riley R."/>
            <person name="Tritt A."/>
            <person name="Adam C."/>
            <person name="Daum C."/>
            <person name="Floudas D."/>
            <person name="Sun H."/>
            <person name="Yadav J.S."/>
            <person name="Pangilinan J."/>
            <person name="Larsson K.H."/>
            <person name="Matsuura K."/>
            <person name="Barry K."/>
            <person name="Labutti K."/>
            <person name="Kuo R."/>
            <person name="Ohm R.A."/>
            <person name="Bhattacharya S.S."/>
            <person name="Shirouzu T."/>
            <person name="Yoshinaga Y."/>
            <person name="Martin F.M."/>
            <person name="Grigoriev I.V."/>
            <person name="Hibbett D.S."/>
        </authorList>
    </citation>
    <scope>NUCLEOTIDE SEQUENCE [LARGE SCALE GENOMIC DNA]</scope>
    <source>
        <strain evidence="4 5">HHB12029</strain>
    </source>
</reference>
<proteinExistence type="predicted"/>
<evidence type="ECO:0000259" key="3">
    <source>
        <dbReference type="Pfam" id="PF22893"/>
    </source>
</evidence>
<sequence>MSSTITNATSVTLTMQSDISVTRSLVESMDARFSSVQDALSYQTARHSEATHVTSEIQATLRETIANEMAGVRADLSAQAHRALQQQSSSAEAAGIARQLAELQKQAAYLFCACLLFIAARMHRMYQSPVVVHVVIIVDLFGDEIQVPLHEAKSAQQLHIALQRKFQPGRLGFQLTRSRMYDLAITDDEAVLGSILPDSWMNLLRPGQKLIMNARILDTVNHDELACPACHARPSSPEEPTGQALTEKSSSRCPARFECSSRETVEQDIFTDPATNHSSGGVLRQNTSSQNAETHVPVPEPLSGTTIEQELALCKRIRILGLTVSITISSRAPSDVTQQPLPPLDRTASPVQVPVSTPHPDLNPLLRQHALNYNLLFMSSAAAVEHDTLTASQRNEPATNPSVFRMRIMPIPSRVRSPPPGFSRRLIEVMSSVSPVTPITLVDVLDTVHEWLHRPVEKDAWGRSTPEEQNIAGTAFWERVHSASPGEQESVRMQGLKRIDYLGDQRYFGGLTPLAPHQPEIWMLNFRSALG</sequence>
<dbReference type="EMBL" id="KV425886">
    <property type="protein sequence ID" value="KZW02882.1"/>
    <property type="molecule type" value="Genomic_DNA"/>
</dbReference>
<dbReference type="InterPro" id="IPR054464">
    <property type="entry name" value="ULD_fung"/>
</dbReference>
<feature type="domain" description="Ubiquitin-like" evidence="3">
    <location>
        <begin position="134"/>
        <end position="214"/>
    </location>
</feature>
<evidence type="ECO:0000256" key="1">
    <source>
        <dbReference type="SAM" id="MobiDB-lite"/>
    </source>
</evidence>
<evidence type="ECO:0000313" key="4">
    <source>
        <dbReference type="EMBL" id="KZW02882.1"/>
    </source>
</evidence>
<organism evidence="4 5">
    <name type="scientific">Exidia glandulosa HHB12029</name>
    <dbReference type="NCBI Taxonomy" id="1314781"/>
    <lineage>
        <taxon>Eukaryota</taxon>
        <taxon>Fungi</taxon>
        <taxon>Dikarya</taxon>
        <taxon>Basidiomycota</taxon>
        <taxon>Agaricomycotina</taxon>
        <taxon>Agaricomycetes</taxon>
        <taxon>Auriculariales</taxon>
        <taxon>Exidiaceae</taxon>
        <taxon>Exidia</taxon>
    </lineage>
</organism>